<evidence type="ECO:0000313" key="7">
    <source>
        <dbReference type="EMBL" id="MBA0737321.1"/>
    </source>
</evidence>
<keyword evidence="8" id="KW-1185">Reference proteome</keyword>
<dbReference type="PANTHER" id="PTHR31232:SF156">
    <property type="entry name" value="PLANT SELF-INCOMPATIBILITY PROTEIN S1 FAMILY-RELATED"/>
    <property type="match status" value="1"/>
</dbReference>
<keyword evidence="5" id="KW-0732">Signal</keyword>
<evidence type="ECO:0000256" key="1">
    <source>
        <dbReference type="ARBA" id="ARBA00004613"/>
    </source>
</evidence>
<keyword evidence="3 6" id="KW-0713">Self-incompatibility</keyword>
<gene>
    <name evidence="7" type="ORF">Gogos_010791</name>
</gene>
<dbReference type="InterPro" id="IPR010264">
    <property type="entry name" value="Self-incomp_S1"/>
</dbReference>
<accession>A0A7J9BMB2</accession>
<protein>
    <recommendedName>
        <fullName evidence="6">S-protein homolog</fullName>
    </recommendedName>
</protein>
<evidence type="ECO:0000256" key="3">
    <source>
        <dbReference type="ARBA" id="ARBA00022471"/>
    </source>
</evidence>
<dbReference type="Pfam" id="PF05938">
    <property type="entry name" value="Self-incomp_S1"/>
    <property type="match status" value="1"/>
</dbReference>
<dbReference type="GO" id="GO:0005576">
    <property type="term" value="C:extracellular region"/>
    <property type="evidence" value="ECO:0007669"/>
    <property type="project" value="UniProtKB-SubCell"/>
</dbReference>
<feature type="non-terminal residue" evidence="7">
    <location>
        <position position="109"/>
    </location>
</feature>
<evidence type="ECO:0000313" key="8">
    <source>
        <dbReference type="Proteomes" id="UP000593579"/>
    </source>
</evidence>
<proteinExistence type="inferred from homology"/>
<keyword evidence="4 6" id="KW-0964">Secreted</keyword>
<evidence type="ECO:0000256" key="2">
    <source>
        <dbReference type="ARBA" id="ARBA00005581"/>
    </source>
</evidence>
<evidence type="ECO:0000256" key="6">
    <source>
        <dbReference type="RuleBase" id="RU367044"/>
    </source>
</evidence>
<evidence type="ECO:0000256" key="5">
    <source>
        <dbReference type="ARBA" id="ARBA00022729"/>
    </source>
</evidence>
<evidence type="ECO:0000256" key="4">
    <source>
        <dbReference type="ARBA" id="ARBA00022525"/>
    </source>
</evidence>
<reference evidence="7 8" key="1">
    <citation type="journal article" date="2019" name="Genome Biol. Evol.">
        <title>Insights into the evolution of the New World diploid cottons (Gossypium, subgenus Houzingenia) based on genome sequencing.</title>
        <authorList>
            <person name="Grover C.E."/>
            <person name="Arick M.A. 2nd"/>
            <person name="Thrash A."/>
            <person name="Conover J.L."/>
            <person name="Sanders W.S."/>
            <person name="Peterson D.G."/>
            <person name="Frelichowski J.E."/>
            <person name="Scheffler J.A."/>
            <person name="Scheffler B.E."/>
            <person name="Wendel J.F."/>
        </authorList>
    </citation>
    <scope>NUCLEOTIDE SEQUENCE [LARGE SCALE GENOMIC DNA]</scope>
    <source>
        <strain evidence="7">5</strain>
        <tissue evidence="7">Leaf</tissue>
    </source>
</reference>
<dbReference type="EMBL" id="JABEZY010000004">
    <property type="protein sequence ID" value="MBA0737321.1"/>
    <property type="molecule type" value="Genomic_DNA"/>
</dbReference>
<dbReference type="OrthoDB" id="1727555at2759"/>
<dbReference type="Proteomes" id="UP000593579">
    <property type="component" value="Unassembled WGS sequence"/>
</dbReference>
<dbReference type="PANTHER" id="PTHR31232">
    <property type="match status" value="1"/>
</dbReference>
<comment type="caution">
    <text evidence="7">The sequence shown here is derived from an EMBL/GenBank/DDBJ whole genome shotgun (WGS) entry which is preliminary data.</text>
</comment>
<comment type="subcellular location">
    <subcellularLocation>
        <location evidence="1 6">Secreted</location>
    </subcellularLocation>
</comment>
<dbReference type="AlphaFoldDB" id="A0A7J9BMB2"/>
<dbReference type="GO" id="GO:0060320">
    <property type="term" value="P:rejection of self pollen"/>
    <property type="evidence" value="ECO:0007669"/>
    <property type="project" value="UniProtKB-KW"/>
</dbReference>
<organism evidence="7 8">
    <name type="scientific">Gossypium gossypioides</name>
    <name type="common">Mexican cotton</name>
    <name type="synonym">Selera gossypioides</name>
    <dbReference type="NCBI Taxonomy" id="34282"/>
    <lineage>
        <taxon>Eukaryota</taxon>
        <taxon>Viridiplantae</taxon>
        <taxon>Streptophyta</taxon>
        <taxon>Embryophyta</taxon>
        <taxon>Tracheophyta</taxon>
        <taxon>Spermatophyta</taxon>
        <taxon>Magnoliopsida</taxon>
        <taxon>eudicotyledons</taxon>
        <taxon>Gunneridae</taxon>
        <taxon>Pentapetalae</taxon>
        <taxon>rosids</taxon>
        <taxon>malvids</taxon>
        <taxon>Malvales</taxon>
        <taxon>Malvaceae</taxon>
        <taxon>Malvoideae</taxon>
        <taxon>Gossypium</taxon>
    </lineage>
</organism>
<comment type="similarity">
    <text evidence="2 6">Belongs to the plant self-incompatibility (S1) protein family.</text>
</comment>
<sequence>HHDDIDKLSPWLITWHVHVVNGLSNGQILLVHCKSKDDDLGIHNLTAKTEFTWKFKPNFFGERFSSATWLTATFMLHLTHLGRTITFFKSATMVIAFGPLKVMDLLEKW</sequence>
<feature type="non-terminal residue" evidence="7">
    <location>
        <position position="1"/>
    </location>
</feature>
<name>A0A7J9BMB2_GOSGO</name>